<dbReference type="AlphaFoldDB" id="A0A5B8VP43"/>
<sequence>MMERRNFLKNTTMAAIGLSTLPLLSKGKSNSTSHIELREPYQPITPQIKIPRGPFIFPPRPITPGSNGKNMITTSLYVILVMPKASV</sequence>
<name>A0A5B8VP43_9BACT</name>
<protein>
    <submittedName>
        <fullName evidence="1">Twin-arginine translocation signal domain-containing protein</fullName>
    </submittedName>
</protein>
<dbReference type="NCBIfam" id="TIGR01409">
    <property type="entry name" value="TAT_signal_seq"/>
    <property type="match status" value="1"/>
</dbReference>
<dbReference type="OrthoDB" id="9800887at2"/>
<gene>
    <name evidence="1" type="ORF">FSB73_10485</name>
</gene>
<dbReference type="EMBL" id="CP042434">
    <property type="protein sequence ID" value="QEC72028.1"/>
    <property type="molecule type" value="Genomic_DNA"/>
</dbReference>
<dbReference type="RefSeq" id="WP_146781632.1">
    <property type="nucleotide sequence ID" value="NZ_CP042434.1"/>
</dbReference>
<dbReference type="Proteomes" id="UP000321291">
    <property type="component" value="Chromosome"/>
</dbReference>
<organism evidence="1 2">
    <name type="scientific">Arachidicoccus ginsenosidivorans</name>
    <dbReference type="NCBI Taxonomy" id="496057"/>
    <lineage>
        <taxon>Bacteria</taxon>
        <taxon>Pseudomonadati</taxon>
        <taxon>Bacteroidota</taxon>
        <taxon>Chitinophagia</taxon>
        <taxon>Chitinophagales</taxon>
        <taxon>Chitinophagaceae</taxon>
        <taxon>Arachidicoccus</taxon>
    </lineage>
</organism>
<evidence type="ECO:0000313" key="1">
    <source>
        <dbReference type="EMBL" id="QEC72028.1"/>
    </source>
</evidence>
<evidence type="ECO:0000313" key="2">
    <source>
        <dbReference type="Proteomes" id="UP000321291"/>
    </source>
</evidence>
<keyword evidence="2" id="KW-1185">Reference proteome</keyword>
<proteinExistence type="predicted"/>
<accession>A0A5B8VP43</accession>
<reference evidence="1 2" key="1">
    <citation type="journal article" date="2017" name="Int. J. Syst. Evol. Microbiol.">
        <title>Arachidicoccus ginsenosidivorans sp. nov., with ginsenoside-converting activity isolated from ginseng cultivating soil.</title>
        <authorList>
            <person name="Siddiqi M.Z."/>
            <person name="Aslam Z."/>
            <person name="Im W.T."/>
        </authorList>
    </citation>
    <scope>NUCLEOTIDE SEQUENCE [LARGE SCALE GENOMIC DNA]</scope>
    <source>
        <strain evidence="1 2">Gsoil 809</strain>
    </source>
</reference>
<dbReference type="InterPro" id="IPR019546">
    <property type="entry name" value="TAT_signal_bac_arc"/>
</dbReference>
<dbReference type="KEGG" id="agi:FSB73_10485"/>